<protein>
    <submittedName>
        <fullName evidence="3">Formylglycine-generating enzyme family protein</fullName>
    </submittedName>
</protein>
<feature type="domain" description="Sulfatase-modifying factor enzyme-like" evidence="2">
    <location>
        <begin position="30"/>
        <end position="308"/>
    </location>
</feature>
<dbReference type="InterPro" id="IPR016187">
    <property type="entry name" value="CTDL_fold"/>
</dbReference>
<sequence>MTDKTSCCAPSAGRPSNHAAAAPGTVGDTRGMVLLGGGEFLMGTEDAQAYAEDGEGPVRAVRLDPFWISRSAVSNREFADFVSATGYRTEAERWGWSFVFAGLLPDDFPPTRGVAATPWWRQVEGADWQHPEGSHSDLFDRQDHPVVHVSWADAQAYCAWAGLRLPTEAEWEYAARGGLSGCAFPWGDELQPGGEHLMNVWQGAFPQRNDCADGWLGTCSVTEFPPNGFGLHNTTGNVWEWCADWFHPTFHTRDRRTNPRGPRRGTHRTARGGSYLCHESYCRRYRVSARQGLTPDTTTGNAGFRCARTP</sequence>
<accession>A0ABN3GQ31</accession>
<comment type="caution">
    <text evidence="3">The sequence shown here is derived from an EMBL/GenBank/DDBJ whole genome shotgun (WGS) entry which is preliminary data.</text>
</comment>
<proteinExistence type="predicted"/>
<dbReference type="Pfam" id="PF03781">
    <property type="entry name" value="FGE-sulfatase"/>
    <property type="match status" value="1"/>
</dbReference>
<name>A0ABN3GQ31_9PSEU</name>
<feature type="region of interest" description="Disordered" evidence="1">
    <location>
        <begin position="1"/>
        <end position="23"/>
    </location>
</feature>
<dbReference type="PANTHER" id="PTHR23150">
    <property type="entry name" value="SULFATASE MODIFYING FACTOR 1, 2"/>
    <property type="match status" value="1"/>
</dbReference>
<organism evidence="3 4">
    <name type="scientific">Saccharopolyspora halophila</name>
    <dbReference type="NCBI Taxonomy" id="405551"/>
    <lineage>
        <taxon>Bacteria</taxon>
        <taxon>Bacillati</taxon>
        <taxon>Actinomycetota</taxon>
        <taxon>Actinomycetes</taxon>
        <taxon>Pseudonocardiales</taxon>
        <taxon>Pseudonocardiaceae</taxon>
        <taxon>Saccharopolyspora</taxon>
    </lineage>
</organism>
<dbReference type="PANTHER" id="PTHR23150:SF19">
    <property type="entry name" value="FORMYLGLYCINE-GENERATING ENZYME"/>
    <property type="match status" value="1"/>
</dbReference>
<dbReference type="InterPro" id="IPR042095">
    <property type="entry name" value="SUMF_sf"/>
</dbReference>
<dbReference type="SUPFAM" id="SSF56436">
    <property type="entry name" value="C-type lectin-like"/>
    <property type="match status" value="1"/>
</dbReference>
<dbReference type="EMBL" id="BAAARA010000019">
    <property type="protein sequence ID" value="GAA2357927.1"/>
    <property type="molecule type" value="Genomic_DNA"/>
</dbReference>
<dbReference type="Gene3D" id="3.90.1580.10">
    <property type="entry name" value="paralog of FGE (formylglycine-generating enzyme)"/>
    <property type="match status" value="1"/>
</dbReference>
<dbReference type="InterPro" id="IPR005532">
    <property type="entry name" value="SUMF_dom"/>
</dbReference>
<evidence type="ECO:0000259" key="2">
    <source>
        <dbReference type="Pfam" id="PF03781"/>
    </source>
</evidence>
<evidence type="ECO:0000313" key="3">
    <source>
        <dbReference type="EMBL" id="GAA2357927.1"/>
    </source>
</evidence>
<evidence type="ECO:0000313" key="4">
    <source>
        <dbReference type="Proteomes" id="UP001501218"/>
    </source>
</evidence>
<evidence type="ECO:0000256" key="1">
    <source>
        <dbReference type="SAM" id="MobiDB-lite"/>
    </source>
</evidence>
<gene>
    <name evidence="3" type="ORF">GCM10009854_40360</name>
</gene>
<reference evidence="4" key="1">
    <citation type="journal article" date="2019" name="Int. J. Syst. Evol. Microbiol.">
        <title>The Global Catalogue of Microorganisms (GCM) 10K type strain sequencing project: providing services to taxonomists for standard genome sequencing and annotation.</title>
        <authorList>
            <consortium name="The Broad Institute Genomics Platform"/>
            <consortium name="The Broad Institute Genome Sequencing Center for Infectious Disease"/>
            <person name="Wu L."/>
            <person name="Ma J."/>
        </authorList>
    </citation>
    <scope>NUCLEOTIDE SEQUENCE [LARGE SCALE GENOMIC DNA]</scope>
    <source>
        <strain evidence="4">JCM 16221</strain>
    </source>
</reference>
<keyword evidence="4" id="KW-1185">Reference proteome</keyword>
<dbReference type="Proteomes" id="UP001501218">
    <property type="component" value="Unassembled WGS sequence"/>
</dbReference>
<dbReference type="InterPro" id="IPR051043">
    <property type="entry name" value="Sulfatase_Mod_Factor_Kinase"/>
</dbReference>